<dbReference type="SMART" id="SM00034">
    <property type="entry name" value="CLECT"/>
    <property type="match status" value="1"/>
</dbReference>
<dbReference type="Pfam" id="PF00059">
    <property type="entry name" value="Lectin_C"/>
    <property type="match status" value="1"/>
</dbReference>
<evidence type="ECO:0000256" key="25">
    <source>
        <dbReference type="PROSITE-ProRule" id="PRU00302"/>
    </source>
</evidence>
<feature type="domain" description="Sushi" evidence="28">
    <location>
        <begin position="162"/>
        <end position="222"/>
    </location>
</feature>
<keyword evidence="14" id="KW-0472">Membrane</keyword>
<keyword evidence="11" id="KW-0106">Calcium</keyword>
<feature type="domain" description="Sushi" evidence="28">
    <location>
        <begin position="223"/>
        <end position="284"/>
    </location>
</feature>
<evidence type="ECO:0000259" key="28">
    <source>
        <dbReference type="PROSITE" id="PS50923"/>
    </source>
</evidence>
<dbReference type="InterPro" id="IPR035976">
    <property type="entry name" value="Sushi/SCR/CCP_sf"/>
</dbReference>
<dbReference type="InterPro" id="IPR016186">
    <property type="entry name" value="C-type_lectin-like/link_sf"/>
</dbReference>
<feature type="disulfide bond" evidence="25">
    <location>
        <begin position="618"/>
        <end position="645"/>
    </location>
</feature>
<protein>
    <recommendedName>
        <fullName evidence="17">p-selectin</fullName>
    </recommendedName>
    <alternativeName>
        <fullName evidence="18">CD62 antigen-like family member P</fullName>
    </alternativeName>
    <alternativeName>
        <fullName evidence="20">Granule membrane protein 140</fullName>
    </alternativeName>
    <alternativeName>
        <fullName evidence="21">Leukocyte-endothelial cell adhesion molecule 3</fullName>
    </alternativeName>
    <alternativeName>
        <fullName evidence="19">Platelet activation dependent granule-external membrane protein</fullName>
    </alternativeName>
</protein>
<keyword evidence="15 24" id="KW-1015">Disulfide bond</keyword>
<dbReference type="PRINTS" id="PR00343">
    <property type="entry name" value="SELECTIN"/>
</dbReference>
<feature type="disulfide bond" evidence="25">
    <location>
        <begin position="317"/>
        <end position="344"/>
    </location>
</feature>
<feature type="domain" description="Sushi" evidence="28">
    <location>
        <begin position="586"/>
        <end position="647"/>
    </location>
</feature>
<dbReference type="PROSITE" id="PS01186">
    <property type="entry name" value="EGF_2"/>
    <property type="match status" value="1"/>
</dbReference>
<evidence type="ECO:0000256" key="17">
    <source>
        <dbReference type="ARBA" id="ARBA00044174"/>
    </source>
</evidence>
<dbReference type="PROSITE" id="PS50026">
    <property type="entry name" value="EGF_3"/>
    <property type="match status" value="1"/>
</dbReference>
<keyword evidence="12" id="KW-0130">Cell adhesion</keyword>
<evidence type="ECO:0000256" key="3">
    <source>
        <dbReference type="ARBA" id="ARBA00022475"/>
    </source>
</evidence>
<dbReference type="EMBL" id="VZRW01006987">
    <property type="protein sequence ID" value="NWX17788.1"/>
    <property type="molecule type" value="Genomic_DNA"/>
</dbReference>
<evidence type="ECO:0000256" key="14">
    <source>
        <dbReference type="ARBA" id="ARBA00023136"/>
    </source>
</evidence>
<comment type="subcellular location">
    <subcellularLocation>
        <location evidence="1">Cell membrane</location>
        <topology evidence="1">Single-pass type I membrane protein</topology>
    </subcellularLocation>
</comment>
<feature type="disulfide bond" evidence="25">
    <location>
        <begin position="486"/>
        <end position="513"/>
    </location>
</feature>
<comment type="function">
    <text evidence="22">Ca(2+)-dependent receptor for myeloid cells that binds to carbohydrates on neutrophils and monocytes. Mediates the interaction of activated endothelial cells or platelets with leukocytes. The ligand recognized is sialyl-Lewis X. Mediates rapid rolling of leukocyte rolling over vascular surfaces during the initial steps in inflammation through interaction with SELPLG. Mediates cell-cell interactions and cell adhesion via the interaction with integrin alpha-IIb/beta3 (ITGA2B:ITGB3) and integrin alpha-V/beta-3 (ITGAV:ITGB3).</text>
</comment>
<feature type="disulfide bond" evidence="24">
    <location>
        <begin position="149"/>
        <end position="158"/>
    </location>
</feature>
<keyword evidence="9" id="KW-0430">Lectin</keyword>
<evidence type="ECO:0000256" key="9">
    <source>
        <dbReference type="ARBA" id="ARBA00022734"/>
    </source>
</evidence>
<feature type="disulfide bond" evidence="25">
    <location>
        <begin position="680"/>
        <end position="707"/>
    </location>
</feature>
<evidence type="ECO:0000256" key="12">
    <source>
        <dbReference type="ARBA" id="ARBA00022889"/>
    </source>
</evidence>
<evidence type="ECO:0000256" key="21">
    <source>
        <dbReference type="ARBA" id="ARBA00044355"/>
    </source>
</evidence>
<evidence type="ECO:0000259" key="26">
    <source>
        <dbReference type="PROSITE" id="PS50026"/>
    </source>
</evidence>
<comment type="similarity">
    <text evidence="2">Belongs to the selectin/LECAM family.</text>
</comment>
<dbReference type="InterPro" id="IPR002396">
    <property type="entry name" value="Selectin_superfamily"/>
</dbReference>
<evidence type="ECO:0000256" key="1">
    <source>
        <dbReference type="ARBA" id="ARBA00004251"/>
    </source>
</evidence>
<dbReference type="SUPFAM" id="SSF57535">
    <property type="entry name" value="Complement control module/SCR domain"/>
    <property type="match status" value="8"/>
</dbReference>
<dbReference type="CDD" id="cd03592">
    <property type="entry name" value="CLECT_selectins_like"/>
    <property type="match status" value="1"/>
</dbReference>
<dbReference type="FunFam" id="2.10.25.10:FF:000176">
    <property type="entry name" value="Selectin P"/>
    <property type="match status" value="1"/>
</dbReference>
<dbReference type="GO" id="GO:0007155">
    <property type="term" value="P:cell adhesion"/>
    <property type="evidence" value="ECO:0007669"/>
    <property type="project" value="UniProtKB-KW"/>
</dbReference>
<evidence type="ECO:0000256" key="15">
    <source>
        <dbReference type="ARBA" id="ARBA00023157"/>
    </source>
</evidence>
<dbReference type="SMART" id="SM00181">
    <property type="entry name" value="EGF"/>
    <property type="match status" value="1"/>
</dbReference>
<keyword evidence="3" id="KW-1003">Cell membrane</keyword>
<dbReference type="SUPFAM" id="SSF56436">
    <property type="entry name" value="C-type lectin-like"/>
    <property type="match status" value="1"/>
</dbReference>
<keyword evidence="10" id="KW-0677">Repeat</keyword>
<feature type="domain" description="C-type lectin" evidence="27">
    <location>
        <begin position="2"/>
        <end position="123"/>
    </location>
</feature>
<feature type="domain" description="Sushi" evidence="28">
    <location>
        <begin position="516"/>
        <end position="577"/>
    </location>
</feature>
<organism evidence="29 30">
    <name type="scientific">Aegotheles bennettii</name>
    <dbReference type="NCBI Taxonomy" id="48278"/>
    <lineage>
        <taxon>Eukaryota</taxon>
        <taxon>Metazoa</taxon>
        <taxon>Chordata</taxon>
        <taxon>Craniata</taxon>
        <taxon>Vertebrata</taxon>
        <taxon>Euteleostomi</taxon>
        <taxon>Archelosauria</taxon>
        <taxon>Archosauria</taxon>
        <taxon>Dinosauria</taxon>
        <taxon>Saurischia</taxon>
        <taxon>Theropoda</taxon>
        <taxon>Coelurosauria</taxon>
        <taxon>Aves</taxon>
        <taxon>Neognathae</taxon>
        <taxon>Neoaves</taxon>
        <taxon>Strisores</taxon>
        <taxon>Caprimulgiformes</taxon>
        <taxon>Aegothelidae</taxon>
        <taxon>Aegotheles</taxon>
    </lineage>
</organism>
<keyword evidence="30" id="KW-1185">Reference proteome</keyword>
<accession>A0A7K6U5T3</accession>
<evidence type="ECO:0000256" key="22">
    <source>
        <dbReference type="ARBA" id="ARBA00045502"/>
    </source>
</evidence>
<evidence type="ECO:0000256" key="13">
    <source>
        <dbReference type="ARBA" id="ARBA00022989"/>
    </source>
</evidence>
<dbReference type="CDD" id="cd00054">
    <property type="entry name" value="EGF_CA"/>
    <property type="match status" value="1"/>
</dbReference>
<keyword evidence="13" id="KW-1133">Transmembrane helix</keyword>
<dbReference type="FunFam" id="2.10.70.10:FF:000001">
    <property type="entry name" value="Selectin P"/>
    <property type="match status" value="8"/>
</dbReference>
<keyword evidence="6" id="KW-0812">Transmembrane</keyword>
<dbReference type="PROSITE" id="PS00022">
    <property type="entry name" value="EGF_1"/>
    <property type="match status" value="1"/>
</dbReference>
<dbReference type="GO" id="GO:0030246">
    <property type="term" value="F:carbohydrate binding"/>
    <property type="evidence" value="ECO:0007669"/>
    <property type="project" value="UniProtKB-KW"/>
</dbReference>
<feature type="domain" description="EGF-like" evidence="26">
    <location>
        <begin position="123"/>
        <end position="159"/>
    </location>
</feature>
<feature type="non-terminal residue" evidence="29">
    <location>
        <position position="709"/>
    </location>
</feature>
<dbReference type="Gene3D" id="2.10.70.10">
    <property type="entry name" value="Complement Module, domain 1"/>
    <property type="match status" value="8"/>
</dbReference>
<evidence type="ECO:0000256" key="19">
    <source>
        <dbReference type="ARBA" id="ARBA00044292"/>
    </source>
</evidence>
<dbReference type="Gene3D" id="3.10.100.10">
    <property type="entry name" value="Mannose-Binding Protein A, subunit A"/>
    <property type="match status" value="1"/>
</dbReference>
<dbReference type="InterPro" id="IPR000742">
    <property type="entry name" value="EGF"/>
</dbReference>
<feature type="domain" description="Sushi" evidence="28">
    <location>
        <begin position="454"/>
        <end position="515"/>
    </location>
</feature>
<dbReference type="Pfam" id="PF00084">
    <property type="entry name" value="Sushi"/>
    <property type="match status" value="8"/>
</dbReference>
<dbReference type="OrthoDB" id="406096at2759"/>
<evidence type="ECO:0000256" key="7">
    <source>
        <dbReference type="ARBA" id="ARBA00022723"/>
    </source>
</evidence>
<dbReference type="PANTHER" id="PTHR19325">
    <property type="entry name" value="COMPLEMENT COMPONENT-RELATED SUSHI DOMAIN-CONTAINING"/>
    <property type="match status" value="1"/>
</dbReference>
<keyword evidence="4 24" id="KW-0245">EGF-like domain</keyword>
<evidence type="ECO:0000256" key="16">
    <source>
        <dbReference type="ARBA" id="ARBA00023180"/>
    </source>
</evidence>
<evidence type="ECO:0000256" key="4">
    <source>
        <dbReference type="ARBA" id="ARBA00022536"/>
    </source>
</evidence>
<feature type="disulfide bond" evidence="25">
    <location>
        <begin position="164"/>
        <end position="207"/>
    </location>
</feature>
<feature type="domain" description="Sushi" evidence="28">
    <location>
        <begin position="285"/>
        <end position="346"/>
    </location>
</feature>
<evidence type="ECO:0000256" key="8">
    <source>
        <dbReference type="ARBA" id="ARBA00022729"/>
    </source>
</evidence>
<dbReference type="AlphaFoldDB" id="A0A7K6U5T3"/>
<evidence type="ECO:0000256" key="5">
    <source>
        <dbReference type="ARBA" id="ARBA00022659"/>
    </source>
</evidence>
<feature type="non-terminal residue" evidence="29">
    <location>
        <position position="1"/>
    </location>
</feature>
<proteinExistence type="inferred from homology"/>
<evidence type="ECO:0000256" key="18">
    <source>
        <dbReference type="ARBA" id="ARBA00044221"/>
    </source>
</evidence>
<feature type="disulfide bond" evidence="25">
    <location>
        <begin position="548"/>
        <end position="575"/>
    </location>
</feature>
<dbReference type="PANTHER" id="PTHR19325:SF484">
    <property type="entry name" value="P-SELECTIN"/>
    <property type="match status" value="1"/>
</dbReference>
<evidence type="ECO:0000259" key="27">
    <source>
        <dbReference type="PROSITE" id="PS50041"/>
    </source>
</evidence>
<dbReference type="PROSITE" id="PS50041">
    <property type="entry name" value="C_TYPE_LECTIN_2"/>
    <property type="match status" value="1"/>
</dbReference>
<evidence type="ECO:0000256" key="23">
    <source>
        <dbReference type="ARBA" id="ARBA00046840"/>
    </source>
</evidence>
<evidence type="ECO:0000256" key="20">
    <source>
        <dbReference type="ARBA" id="ARBA00044337"/>
    </source>
</evidence>
<comment type="subunit">
    <text evidence="23">Interacts with SNX17. Interacts with SELPLG/PSGL1 and PODXL2 and mediates neutrophil adhesion and leukocyte rolling. This interaction requires the sialyl-Lewis X epitope of SELPLG and PODXL2, and specific tyrosine sulfation on SELPLG. Interacts (via C-type lectin domain) with alpha-IIb/beta3 integrin ITGA2B:ITGB3 and alpha-V/beta-3 integrin ITGAV:ITGB3. Interacts with alpha5/beta1 integrin ITGA5:ITGB1 and alpha4/beta1 integrin ITGA4:ITGB.</text>
</comment>
<dbReference type="PROSITE" id="PS00615">
    <property type="entry name" value="C_TYPE_LECTIN_1"/>
    <property type="match status" value="1"/>
</dbReference>
<evidence type="ECO:0000256" key="6">
    <source>
        <dbReference type="ARBA" id="ARBA00022692"/>
    </source>
</evidence>
<feature type="domain" description="Sushi" evidence="28">
    <location>
        <begin position="648"/>
        <end position="709"/>
    </location>
</feature>
<dbReference type="SMART" id="SM00032">
    <property type="entry name" value="CCP"/>
    <property type="match status" value="8"/>
</dbReference>
<dbReference type="InterPro" id="IPR001304">
    <property type="entry name" value="C-type_lectin-like"/>
</dbReference>
<dbReference type="PROSITE" id="PS50923">
    <property type="entry name" value="SUSHI"/>
    <property type="match status" value="8"/>
</dbReference>
<sequence>EVGAWTYHYSDRGDYTWEQARNYCQTFFTDLVAIQNRREIEYLNESLPFHGRYYWIGIRKLRGNWTWVGTRKALTKEAENWAAGEPNNRRSNQDCVEIYIKRQQESGKWNDEPCNRRKKALCYQASCQPFSCSQHGECVETIGHYRCECYPGFHGPECEDAVQCAELQPRGVHMNCSHPFGDFSYNSTCTFECQEGFERRGAGVLRCLPSQQWSAETPTCTATACPVLTAPDRGEMNCSHLHGDFAFGSTCAFSCQNGFVLMGPESRECTATGAWSGDAPHCEAITCPVLSAPDRGEMNCSHLHGDFAFSSTCAFSCQTGFVLMGPESRECMATGTWTGDATHCEAIACPVLSAPDRGEMNCSHLHGDFAFSSTCAFSCQTGFVLMGPETRECTATGTWTGDVPRCEGRAAAQGVIGLGLSLRCSQVFWSSCPSSLALWCPGSCLKCISVPAVINCPVLSAPDRGEMNCSHLHGDFAFSSTCTFSCQTGFALVGPESRECTAMGTWTGGTTQCEAITCPVLSAPDRGEMNCSHLHGDFAFGSTCAFSCQTGFVLMGPESRKCTATGTWTGDAPHCEGRDAARAQAIKCSALATPKMGQAACSHLHGDFAFGSTCAFSCQTGFVLMGPETRECTATGTWTGDAPQCKAIRCPVLDPPSRGWLNCSHMHGNFTYDSKCTFSCEKGFVRMGAEVLQCVATGNWTRHPPSCAG</sequence>
<dbReference type="InterPro" id="IPR050350">
    <property type="entry name" value="Compl-Cell_Adhes-Reg"/>
</dbReference>
<comment type="caution">
    <text evidence="29">The sequence shown here is derived from an EMBL/GenBank/DDBJ whole genome shotgun (WGS) entry which is preliminary data.</text>
</comment>
<comment type="caution">
    <text evidence="24">Lacks conserved residue(s) required for the propagation of feature annotation.</text>
</comment>
<evidence type="ECO:0000313" key="30">
    <source>
        <dbReference type="Proteomes" id="UP000559068"/>
    </source>
</evidence>
<feature type="disulfide bond" evidence="25">
    <location>
        <begin position="379"/>
        <end position="406"/>
    </location>
</feature>
<dbReference type="GO" id="GO:0005886">
    <property type="term" value="C:plasma membrane"/>
    <property type="evidence" value="ECO:0007669"/>
    <property type="project" value="UniProtKB-SubCell"/>
</dbReference>
<evidence type="ECO:0000256" key="10">
    <source>
        <dbReference type="ARBA" id="ARBA00022737"/>
    </source>
</evidence>
<evidence type="ECO:0000256" key="11">
    <source>
        <dbReference type="ARBA" id="ARBA00022837"/>
    </source>
</evidence>
<dbReference type="GO" id="GO:0046872">
    <property type="term" value="F:metal ion binding"/>
    <property type="evidence" value="ECO:0007669"/>
    <property type="project" value="UniProtKB-KW"/>
</dbReference>
<keyword evidence="5 25" id="KW-0768">Sushi</keyword>
<feature type="disulfide bond" evidence="25">
    <location>
        <begin position="255"/>
        <end position="282"/>
    </location>
</feature>
<keyword evidence="8" id="KW-0732">Signal</keyword>
<evidence type="ECO:0000313" key="29">
    <source>
        <dbReference type="EMBL" id="NWX17788.1"/>
    </source>
</evidence>
<name>A0A7K6U5T3_9AVES</name>
<keyword evidence="7" id="KW-0479">Metal-binding</keyword>
<reference evidence="29 30" key="1">
    <citation type="submission" date="2019-09" db="EMBL/GenBank/DDBJ databases">
        <title>Bird 10,000 Genomes (B10K) Project - Family phase.</title>
        <authorList>
            <person name="Zhang G."/>
        </authorList>
    </citation>
    <scope>NUCLEOTIDE SEQUENCE [LARGE SCALE GENOMIC DNA]</scope>
    <source>
        <strain evidence="29">B10K-DU-029-76</strain>
        <tissue evidence="29">Heart</tissue>
    </source>
</reference>
<feature type="disulfide bond" evidence="25">
    <location>
        <begin position="193"/>
        <end position="220"/>
    </location>
</feature>
<evidence type="ECO:0000256" key="24">
    <source>
        <dbReference type="PROSITE-ProRule" id="PRU00076"/>
    </source>
</evidence>
<dbReference type="CDD" id="cd00033">
    <property type="entry name" value="CCP"/>
    <property type="match status" value="8"/>
</dbReference>
<feature type="domain" description="Sushi" evidence="28">
    <location>
        <begin position="347"/>
        <end position="408"/>
    </location>
</feature>
<dbReference type="FunFam" id="3.10.100.10:FF:000007">
    <property type="entry name" value="L-selectin"/>
    <property type="match status" value="1"/>
</dbReference>
<dbReference type="InterPro" id="IPR016187">
    <property type="entry name" value="CTDL_fold"/>
</dbReference>
<dbReference type="InterPro" id="IPR000436">
    <property type="entry name" value="Sushi_SCR_CCP_dom"/>
</dbReference>
<dbReference type="InterPro" id="IPR033991">
    <property type="entry name" value="Selectin_CTLD"/>
</dbReference>
<keyword evidence="16" id="KW-0325">Glycoprotein</keyword>
<dbReference type="InterPro" id="IPR018378">
    <property type="entry name" value="C-type_lectin_CS"/>
</dbReference>
<gene>
    <name evidence="29" type="primary">Selp</name>
    <name evidence="29" type="ORF">AEGBEN_R03243</name>
</gene>
<dbReference type="Proteomes" id="UP000559068">
    <property type="component" value="Unassembled WGS sequence"/>
</dbReference>
<evidence type="ECO:0000256" key="2">
    <source>
        <dbReference type="ARBA" id="ARBA00007360"/>
    </source>
</evidence>